<evidence type="ECO:0000256" key="1">
    <source>
        <dbReference type="ARBA" id="ARBA00002570"/>
    </source>
</evidence>
<evidence type="ECO:0000256" key="8">
    <source>
        <dbReference type="NCBIfam" id="TIGR03625"/>
    </source>
</evidence>
<dbReference type="SUPFAM" id="SSF50447">
    <property type="entry name" value="Translation proteins"/>
    <property type="match status" value="1"/>
</dbReference>
<reference evidence="10 13" key="4">
    <citation type="journal article" date="2021" name="Syst. Appl. Microbiol.">
        <title>nCampylobacter vulpis sp. nov. isolated from wild red foxes.</title>
        <authorList>
            <person name="Parisi A."/>
            <person name="Chiara M."/>
            <person name="Caffara M."/>
            <person name="Mion D."/>
            <person name="Miller W.G."/>
            <person name="Caruso M."/>
            <person name="Manzari C."/>
            <person name="Florio D."/>
            <person name="Capozzi L."/>
            <person name="D'Erchia A.M."/>
            <person name="Manzulli V."/>
            <person name="Zanoni R.G."/>
        </authorList>
    </citation>
    <scope>NUCLEOTIDE SEQUENCE [LARGE SCALE GENOMIC DNA]</scope>
    <source>
        <strain evidence="10 13">52/13</strain>
    </source>
</reference>
<comment type="function">
    <text evidence="1">One of the primary rRNA binding proteins, it binds directly near the 3'-end of the 23S rRNA, where it nucleates assembly of the 50S subunit.</text>
</comment>
<reference evidence="10" key="3">
    <citation type="submission" date="2019-07" db="EMBL/GenBank/DDBJ databases">
        <authorList>
            <person name="Miller W.G."/>
        </authorList>
    </citation>
    <scope>NUCLEOTIDE SEQUENCE</scope>
    <source>
        <strain evidence="10">52/13</strain>
    </source>
</reference>
<sequence length="192" mass="20759">MEYIVEKIGMSRTVGNPSIAVTLLRVVGAKVCEVQESGRALVAYSKGKANNKCIAGMQKKYNLSAEFNKFATLEVANTEAGDLDESPLNEAKILKVSFNSKGRGYSGVMKRHNFGGGPASHGSRFHRRHGSIGNREWPGRVQPGMKMAGQYGNTKISVKNELVSYDAENKILVLKGAVPGFNGAMGRVRIAK</sequence>
<dbReference type="Pfam" id="PF00297">
    <property type="entry name" value="Ribosomal_L3"/>
    <property type="match status" value="1"/>
</dbReference>
<dbReference type="PANTHER" id="PTHR11229">
    <property type="entry name" value="50S RIBOSOMAL PROTEIN L3"/>
    <property type="match status" value="1"/>
</dbReference>
<dbReference type="GO" id="GO:0019843">
    <property type="term" value="F:rRNA binding"/>
    <property type="evidence" value="ECO:0007669"/>
    <property type="project" value="UniProtKB-KW"/>
</dbReference>
<dbReference type="InterPro" id="IPR009000">
    <property type="entry name" value="Transl_B-barrel_sf"/>
</dbReference>
<dbReference type="GO" id="GO:0003735">
    <property type="term" value="F:structural constituent of ribosome"/>
    <property type="evidence" value="ECO:0007669"/>
    <property type="project" value="UniProtKB-UniRule"/>
</dbReference>
<dbReference type="GeneID" id="77267388"/>
<comment type="subunit">
    <text evidence="7">Part of the 50S ribosomal subunit. Forms a cluster with proteins L14 and L19.</text>
</comment>
<name>A0A2G4R2X4_9BACT</name>
<dbReference type="PANTHER" id="PTHR11229:SF16">
    <property type="entry name" value="LARGE RIBOSOMAL SUBUNIT PROTEIN UL3C"/>
    <property type="match status" value="1"/>
</dbReference>
<keyword evidence="13" id="KW-1185">Reference proteome</keyword>
<dbReference type="NCBIfam" id="TIGR03625">
    <property type="entry name" value="L3_bact"/>
    <property type="match status" value="1"/>
</dbReference>
<dbReference type="Gene3D" id="2.40.30.10">
    <property type="entry name" value="Translation factors"/>
    <property type="match status" value="1"/>
</dbReference>
<dbReference type="Proteomes" id="UP000811399">
    <property type="component" value="Unassembled WGS sequence"/>
</dbReference>
<dbReference type="FunFam" id="2.40.30.10:FF:000004">
    <property type="entry name" value="50S ribosomal protein L3"/>
    <property type="match status" value="1"/>
</dbReference>
<evidence type="ECO:0000256" key="3">
    <source>
        <dbReference type="ARBA" id="ARBA00022730"/>
    </source>
</evidence>
<accession>A0A2G4R2X4</accession>
<evidence type="ECO:0000256" key="4">
    <source>
        <dbReference type="ARBA" id="ARBA00022884"/>
    </source>
</evidence>
<evidence type="ECO:0000313" key="13">
    <source>
        <dbReference type="Proteomes" id="UP000811399"/>
    </source>
</evidence>
<dbReference type="InterPro" id="IPR000597">
    <property type="entry name" value="Ribosomal_uL3"/>
</dbReference>
<keyword evidence="4" id="KW-0694">RNA-binding</keyword>
<comment type="caution">
    <text evidence="11">The sequence shown here is derived from an EMBL/GenBank/DDBJ whole genome shotgun (WGS) entry which is preliminary data.</text>
</comment>
<reference evidence="12" key="2">
    <citation type="submission" date="2015-06" db="EMBL/GenBank/DDBJ databases">
        <authorList>
            <person name="Parisi A."/>
            <person name="Chiara M."/>
            <person name="Florio D."/>
            <person name="Miccolupo A."/>
            <person name="Manzari C."/>
            <person name="Mion D."/>
            <person name="Caruso M."/>
            <person name="D'erchia A.M."/>
            <person name="Zanoni R."/>
        </authorList>
    </citation>
    <scope>NUCLEOTIDE SEQUENCE [LARGE SCALE GENOMIC DNA]</scope>
    <source>
        <strain evidence="12">73/13</strain>
    </source>
</reference>
<dbReference type="GO" id="GO:0006412">
    <property type="term" value="P:translation"/>
    <property type="evidence" value="ECO:0007669"/>
    <property type="project" value="UniProtKB-UniRule"/>
</dbReference>
<comment type="similarity">
    <text evidence="2">Belongs to the universal ribosomal protein uL3 family.</text>
</comment>
<dbReference type="AlphaFoldDB" id="A0A2G4R2X4"/>
<gene>
    <name evidence="11" type="ORF">AA994_03710</name>
    <name evidence="10" type="ORF">CVU5213_06290</name>
</gene>
<organism evidence="11 12">
    <name type="scientific">Campylobacter vulpis</name>
    <dbReference type="NCBI Taxonomy" id="1655500"/>
    <lineage>
        <taxon>Bacteria</taxon>
        <taxon>Pseudomonadati</taxon>
        <taxon>Campylobacterota</taxon>
        <taxon>Epsilonproteobacteria</taxon>
        <taxon>Campylobacterales</taxon>
        <taxon>Campylobacteraceae</taxon>
        <taxon>Campylobacter</taxon>
    </lineage>
</organism>
<evidence type="ECO:0000256" key="7">
    <source>
        <dbReference type="ARBA" id="ARBA00025982"/>
    </source>
</evidence>
<keyword evidence="3" id="KW-0699">rRNA-binding</keyword>
<reference evidence="11" key="1">
    <citation type="submission" date="2015-06" db="EMBL/GenBank/DDBJ databases">
        <authorList>
            <person name="Hoefler B.C."/>
            <person name="Straight P.D."/>
        </authorList>
    </citation>
    <scope>NUCLEOTIDE SEQUENCE [LARGE SCALE GENOMIC DNA]</scope>
    <source>
        <strain evidence="11">73/13</strain>
    </source>
</reference>
<dbReference type="OrthoDB" id="9806135at2"/>
<keyword evidence="5 11" id="KW-0689">Ribosomal protein</keyword>
<evidence type="ECO:0000313" key="12">
    <source>
        <dbReference type="Proteomes" id="UP000237472"/>
    </source>
</evidence>
<dbReference type="RefSeq" id="WP_099461404.1">
    <property type="nucleotide sequence ID" value="NZ_CP041617.1"/>
</dbReference>
<evidence type="ECO:0000256" key="9">
    <source>
        <dbReference type="SAM" id="MobiDB-lite"/>
    </source>
</evidence>
<protein>
    <recommendedName>
        <fullName evidence="8">50S ribosomal protein L3</fullName>
    </recommendedName>
</protein>
<evidence type="ECO:0000256" key="2">
    <source>
        <dbReference type="ARBA" id="ARBA00006540"/>
    </source>
</evidence>
<dbReference type="Proteomes" id="UP000237472">
    <property type="component" value="Unassembled WGS sequence"/>
</dbReference>
<dbReference type="InterPro" id="IPR019927">
    <property type="entry name" value="Ribosomal_uL3_bac/org-type"/>
</dbReference>
<evidence type="ECO:0000256" key="6">
    <source>
        <dbReference type="ARBA" id="ARBA00023274"/>
    </source>
</evidence>
<evidence type="ECO:0000256" key="5">
    <source>
        <dbReference type="ARBA" id="ARBA00022980"/>
    </source>
</evidence>
<evidence type="ECO:0000313" key="11">
    <source>
        <dbReference type="EMBL" id="PHY90919.1"/>
    </source>
</evidence>
<dbReference type="EMBL" id="LDWY01000045">
    <property type="protein sequence ID" value="PHY90919.1"/>
    <property type="molecule type" value="Genomic_DNA"/>
</dbReference>
<feature type="region of interest" description="Disordered" evidence="9">
    <location>
        <begin position="116"/>
        <end position="142"/>
    </location>
</feature>
<dbReference type="GO" id="GO:0022625">
    <property type="term" value="C:cytosolic large ribosomal subunit"/>
    <property type="evidence" value="ECO:0007669"/>
    <property type="project" value="TreeGrafter"/>
</dbReference>
<keyword evidence="6" id="KW-0687">Ribonucleoprotein</keyword>
<evidence type="ECO:0000313" key="10">
    <source>
        <dbReference type="EMBL" id="MBS4241329.1"/>
    </source>
</evidence>
<dbReference type="EMBL" id="VJYU01000019">
    <property type="protein sequence ID" value="MBS4241329.1"/>
    <property type="molecule type" value="Genomic_DNA"/>
</dbReference>
<proteinExistence type="inferred from homology"/>